<keyword evidence="1" id="KW-0732">Signal</keyword>
<dbReference type="Gene3D" id="3.90.1580.10">
    <property type="entry name" value="paralog of FGE (formylglycine-generating enzyme)"/>
    <property type="match status" value="1"/>
</dbReference>
<accession>A0A9D5QCN7</accession>
<sequence length="458" mass="51460">MKKNNRRRGWEKVILCGALLFSLVPSVANAAIVYNLHSIISPDSSIVFELQPKKGPGRTFREDSFPIEIMFYDTLNMPEPGVPCTLTVGRRKFSSVSDSNGVVLFWLPKRLLSKKITCNAYPDHRIEGLYFLYFGIILGSGFETGAGQLEIREEGVRILYPEGFTEKAQDILTVMLDERKVIDSIAGIRLHPLKIMLVDDNAPGICINGYGLSLKQDSSFIAGELFHNFPHEWVEVSLDVNYGIYEDTMNRWIGDGLANYINKEIRQVLLPHDSSWVNKPTAGAWNYDCYEGKVFDLRRWTIAGEDDSGGGGVGWLGYVLAPFFWENIVRKSDNKQLIAQFLAEYGMSDDKSQDTAIAILSRLSVLDIGKELVISGDDYREYVRSQSVYIAPRGVSVIPVTKFDLPFSMGDSSQEATSPVRVVTLGNYMLERHEVSNAQFTEFLNTVGSHEDGDVLWF</sequence>
<evidence type="ECO:0000256" key="1">
    <source>
        <dbReference type="SAM" id="SignalP"/>
    </source>
</evidence>
<feature type="chain" id="PRO_5039424465" description="Sulfatase-modifying factor enzyme domain-containing protein" evidence="1">
    <location>
        <begin position="31"/>
        <end position="458"/>
    </location>
</feature>
<dbReference type="EMBL" id="WJKJ01000107">
    <property type="protein sequence ID" value="MBD3364242.1"/>
    <property type="molecule type" value="Genomic_DNA"/>
</dbReference>
<organism evidence="2 3">
    <name type="scientific">candidate division WOR-3 bacterium</name>
    <dbReference type="NCBI Taxonomy" id="2052148"/>
    <lineage>
        <taxon>Bacteria</taxon>
        <taxon>Bacteria division WOR-3</taxon>
    </lineage>
</organism>
<dbReference type="InterPro" id="IPR042095">
    <property type="entry name" value="SUMF_sf"/>
</dbReference>
<evidence type="ECO:0000313" key="2">
    <source>
        <dbReference type="EMBL" id="MBD3364242.1"/>
    </source>
</evidence>
<evidence type="ECO:0008006" key="4">
    <source>
        <dbReference type="Google" id="ProtNLM"/>
    </source>
</evidence>
<reference evidence="2" key="1">
    <citation type="submission" date="2019-11" db="EMBL/GenBank/DDBJ databases">
        <title>Microbial mats filling the niche in hypersaline microbial mats.</title>
        <authorList>
            <person name="Wong H.L."/>
            <person name="Macleod F.I."/>
            <person name="White R.A. III"/>
            <person name="Burns B.P."/>
        </authorList>
    </citation>
    <scope>NUCLEOTIDE SEQUENCE</scope>
    <source>
        <strain evidence="2">Bin_327</strain>
    </source>
</reference>
<proteinExistence type="predicted"/>
<comment type="caution">
    <text evidence="2">The sequence shown here is derived from an EMBL/GenBank/DDBJ whole genome shotgun (WGS) entry which is preliminary data.</text>
</comment>
<gene>
    <name evidence="2" type="ORF">GF359_03410</name>
</gene>
<feature type="signal peptide" evidence="1">
    <location>
        <begin position="1"/>
        <end position="30"/>
    </location>
</feature>
<dbReference type="Proteomes" id="UP000630660">
    <property type="component" value="Unassembled WGS sequence"/>
</dbReference>
<evidence type="ECO:0000313" key="3">
    <source>
        <dbReference type="Proteomes" id="UP000630660"/>
    </source>
</evidence>
<dbReference type="AlphaFoldDB" id="A0A9D5QCN7"/>
<name>A0A9D5QCN7_UNCW3</name>
<protein>
    <recommendedName>
        <fullName evidence="4">Sulfatase-modifying factor enzyme domain-containing protein</fullName>
    </recommendedName>
</protein>